<dbReference type="EMBL" id="JACCEV010000002">
    <property type="protein sequence ID" value="NYT86045.1"/>
    <property type="molecule type" value="Genomic_DNA"/>
</dbReference>
<dbReference type="InterPro" id="IPR037126">
    <property type="entry name" value="PdaC/RsiV-like_sf"/>
</dbReference>
<evidence type="ECO:0000259" key="2">
    <source>
        <dbReference type="Pfam" id="PF11738"/>
    </source>
</evidence>
<dbReference type="Proteomes" id="UP000554144">
    <property type="component" value="Unassembled WGS sequence"/>
</dbReference>
<dbReference type="RefSeq" id="WP_130039585.1">
    <property type="nucleotide sequence ID" value="NZ_JACCEV010000002.1"/>
</dbReference>
<organism evidence="3 4">
    <name type="scientific">Pollutimonas harenae</name>
    <dbReference type="NCBI Taxonomy" id="657015"/>
    <lineage>
        <taxon>Bacteria</taxon>
        <taxon>Pseudomonadati</taxon>
        <taxon>Pseudomonadota</taxon>
        <taxon>Betaproteobacteria</taxon>
        <taxon>Burkholderiales</taxon>
        <taxon>Alcaligenaceae</taxon>
        <taxon>Pollutimonas</taxon>
    </lineage>
</organism>
<evidence type="ECO:0000313" key="4">
    <source>
        <dbReference type="Proteomes" id="UP000554144"/>
    </source>
</evidence>
<dbReference type="Pfam" id="PF11738">
    <property type="entry name" value="DUF3298"/>
    <property type="match status" value="1"/>
</dbReference>
<gene>
    <name evidence="3" type="ORF">H0A62_10560</name>
</gene>
<keyword evidence="4" id="KW-1185">Reference proteome</keyword>
<feature type="signal peptide" evidence="1">
    <location>
        <begin position="1"/>
        <end position="20"/>
    </location>
</feature>
<dbReference type="Gene3D" id="3.30.565.40">
    <property type="entry name" value="Fervidobacterium nodosum Rt17-B1 like"/>
    <property type="match status" value="1"/>
</dbReference>
<name>A0A853H4E1_9BURK</name>
<comment type="caution">
    <text evidence="3">The sequence shown here is derived from an EMBL/GenBank/DDBJ whole genome shotgun (WGS) entry which is preliminary data.</text>
</comment>
<proteinExistence type="predicted"/>
<dbReference type="AlphaFoldDB" id="A0A853H4E1"/>
<protein>
    <submittedName>
        <fullName evidence="3">DUF3298 domain-containing protein</fullName>
    </submittedName>
</protein>
<evidence type="ECO:0000256" key="1">
    <source>
        <dbReference type="SAM" id="SignalP"/>
    </source>
</evidence>
<dbReference type="OrthoDB" id="8610451at2"/>
<dbReference type="InterPro" id="IPR021729">
    <property type="entry name" value="DUF3298"/>
</dbReference>
<sequence length="266" mass="29580">MYLTPFLRLGVTTIALSVLAACASGPSANISRIPVATDQQTSKEGLFVQEVKWKHAKPDCEGDCPTLELDSIVFPGVPMLTELVDHALAVMTGLGDSGPPPYFTIAEYEDYFWKTAAPRDSTLLSAKTRYRNRTLTVIELNSWQYTTGAAHGISATQFLNWDNNSGKVLSLEKILQPGQYDAYVTVLKQAHSTWRASHPDAQRDMETFNRMWPFQISKNFGFTDQGLVVKYDSYQLAPYSSGQPELLIPYASLQGILRPEFMPASN</sequence>
<feature type="domain" description="DUF3298" evidence="2">
    <location>
        <begin position="174"/>
        <end position="250"/>
    </location>
</feature>
<reference evidence="3 4" key="1">
    <citation type="submission" date="2020-07" db="EMBL/GenBank/DDBJ databases">
        <title>Taxonomic revisions and descriptions of new bacterial species based on genomic comparisons in the high-G+C-content subgroup of the family Alcaligenaceae.</title>
        <authorList>
            <person name="Szabo A."/>
            <person name="Felfoldi T."/>
        </authorList>
    </citation>
    <scope>NUCLEOTIDE SEQUENCE [LARGE SCALE GENOMIC DNA]</scope>
    <source>
        <strain evidence="3 4">DSM 25667</strain>
    </source>
</reference>
<accession>A0A853H4E1</accession>
<keyword evidence="1" id="KW-0732">Signal</keyword>
<evidence type="ECO:0000313" key="3">
    <source>
        <dbReference type="EMBL" id="NYT86045.1"/>
    </source>
</evidence>
<dbReference type="Gene3D" id="3.90.640.20">
    <property type="entry name" value="Heat-shock cognate protein, ATPase"/>
    <property type="match status" value="1"/>
</dbReference>
<feature type="chain" id="PRO_5032385280" evidence="1">
    <location>
        <begin position="21"/>
        <end position="266"/>
    </location>
</feature>